<feature type="compositionally biased region" description="Polar residues" evidence="1">
    <location>
        <begin position="97"/>
        <end position="112"/>
    </location>
</feature>
<evidence type="ECO:0000313" key="15">
    <source>
        <dbReference type="Proteomes" id="UP000441208"/>
    </source>
</evidence>
<evidence type="ECO:0000313" key="3">
    <source>
        <dbReference type="EMBL" id="KAE9029732.1"/>
    </source>
</evidence>
<dbReference type="AlphaFoldDB" id="A0A6A3TPY8"/>
<keyword evidence="11" id="KW-1185">Reference proteome</keyword>
<dbReference type="EMBL" id="QXFZ01000034">
    <property type="protein sequence ID" value="KAE9138385.1"/>
    <property type="molecule type" value="Genomic_DNA"/>
</dbReference>
<evidence type="ECO:0000256" key="1">
    <source>
        <dbReference type="SAM" id="MobiDB-lite"/>
    </source>
</evidence>
<evidence type="ECO:0000313" key="11">
    <source>
        <dbReference type="Proteomes" id="UP000433483"/>
    </source>
</evidence>
<dbReference type="Proteomes" id="UP000433483">
    <property type="component" value="Unassembled WGS sequence"/>
</dbReference>
<dbReference type="Proteomes" id="UP000440367">
    <property type="component" value="Unassembled WGS sequence"/>
</dbReference>
<evidence type="ECO:0000313" key="17">
    <source>
        <dbReference type="Proteomes" id="UP000486351"/>
    </source>
</evidence>
<dbReference type="EMBL" id="QXGA01000027">
    <property type="protein sequence ID" value="KAE9154867.1"/>
    <property type="molecule type" value="Genomic_DNA"/>
</dbReference>
<proteinExistence type="predicted"/>
<evidence type="ECO:0000313" key="14">
    <source>
        <dbReference type="Proteomes" id="UP000440732"/>
    </source>
</evidence>
<evidence type="ECO:0000313" key="9">
    <source>
        <dbReference type="EMBL" id="KAE9362292.1"/>
    </source>
</evidence>
<evidence type="ECO:0000313" key="8">
    <source>
        <dbReference type="EMBL" id="KAE9328977.1"/>
    </source>
</evidence>
<organism evidence="4 15">
    <name type="scientific">Phytophthora fragariae</name>
    <dbReference type="NCBI Taxonomy" id="53985"/>
    <lineage>
        <taxon>Eukaryota</taxon>
        <taxon>Sar</taxon>
        <taxon>Stramenopiles</taxon>
        <taxon>Oomycota</taxon>
        <taxon>Peronosporomycetes</taxon>
        <taxon>Peronosporales</taxon>
        <taxon>Peronosporaceae</taxon>
        <taxon>Phytophthora</taxon>
    </lineage>
</organism>
<evidence type="ECO:0000313" key="6">
    <source>
        <dbReference type="EMBL" id="KAE9235511.1"/>
    </source>
</evidence>
<evidence type="ECO:0000313" key="4">
    <source>
        <dbReference type="EMBL" id="KAE9138385.1"/>
    </source>
</evidence>
<dbReference type="OrthoDB" id="110471at2759"/>
<evidence type="ECO:0000313" key="16">
    <source>
        <dbReference type="Proteomes" id="UP000460718"/>
    </source>
</evidence>
<dbReference type="EMBL" id="QXGB01000035">
    <property type="protein sequence ID" value="KAE9235511.1"/>
    <property type="molecule type" value="Genomic_DNA"/>
</dbReference>
<evidence type="ECO:0000313" key="10">
    <source>
        <dbReference type="Proteomes" id="UP000429523"/>
    </source>
</evidence>
<dbReference type="Proteomes" id="UP000486351">
    <property type="component" value="Unassembled WGS sequence"/>
</dbReference>
<feature type="region of interest" description="Disordered" evidence="1">
    <location>
        <begin position="92"/>
        <end position="112"/>
    </location>
</feature>
<name>A0A6A3TPY8_9STRA</name>
<dbReference type="Proteomes" id="UP000437068">
    <property type="component" value="Unassembled WGS sequence"/>
</dbReference>
<dbReference type="EMBL" id="QXGE01000026">
    <property type="protein sequence ID" value="KAE9328977.1"/>
    <property type="molecule type" value="Genomic_DNA"/>
</dbReference>
<evidence type="ECO:0000313" key="5">
    <source>
        <dbReference type="EMBL" id="KAE9154867.1"/>
    </source>
</evidence>
<dbReference type="EMBL" id="QXGF01000036">
    <property type="protein sequence ID" value="KAE8948886.1"/>
    <property type="molecule type" value="Genomic_DNA"/>
</dbReference>
<protein>
    <submittedName>
        <fullName evidence="4">Uncharacterized protein</fullName>
    </submittedName>
</protein>
<sequence>MLATLDASPASDIPEPCEWLMFKDMYRPIEGDDEFSEDGSVKKGKSTSARSASIEALVLQLKTFMEQQHQWQQQLAQRQWQPPRCPRNRAPVVVAAQGSTPPDTSRGQQGGG</sequence>
<accession>A0A6A3TPY8</accession>
<reference evidence="10 11" key="1">
    <citation type="submission" date="2018-08" db="EMBL/GenBank/DDBJ databases">
        <title>Genomic investigation of the strawberry pathogen Phytophthora fragariae indicates pathogenicity is determined by transcriptional variation in three key races.</title>
        <authorList>
            <person name="Adams T.M."/>
            <person name="Armitage A.D."/>
            <person name="Sobczyk M.K."/>
            <person name="Bates H.J."/>
            <person name="Dunwell J.M."/>
            <person name="Nellist C.F."/>
            <person name="Harrison R.J."/>
        </authorList>
    </citation>
    <scope>NUCLEOTIDE SEQUENCE [LARGE SCALE GENOMIC DNA]</scope>
    <source>
        <strain evidence="8 12">A4</strain>
        <strain evidence="7 13">BC-1</strain>
        <strain evidence="6 11">NOV-27</strain>
        <strain evidence="5 14">NOV-5</strain>
        <strain evidence="4 15">NOV-71</strain>
        <strain evidence="9 17">NOV-77</strain>
        <strain evidence="2 10">NOV-9</strain>
        <strain evidence="3 16">SCRP245</strain>
    </source>
</reference>
<dbReference type="Proteomes" id="UP000429523">
    <property type="component" value="Unassembled WGS sequence"/>
</dbReference>
<dbReference type="Proteomes" id="UP000460718">
    <property type="component" value="Unassembled WGS sequence"/>
</dbReference>
<evidence type="ECO:0000313" key="2">
    <source>
        <dbReference type="EMBL" id="KAE8948886.1"/>
    </source>
</evidence>
<dbReference type="EMBL" id="QXGD01000031">
    <property type="protein sequence ID" value="KAE9257116.1"/>
    <property type="molecule type" value="Genomic_DNA"/>
</dbReference>
<dbReference type="Proteomes" id="UP000440732">
    <property type="component" value="Unassembled WGS sequence"/>
</dbReference>
<evidence type="ECO:0000313" key="7">
    <source>
        <dbReference type="EMBL" id="KAE9257116.1"/>
    </source>
</evidence>
<dbReference type="Proteomes" id="UP000441208">
    <property type="component" value="Unassembled WGS sequence"/>
</dbReference>
<evidence type="ECO:0000313" key="12">
    <source>
        <dbReference type="Proteomes" id="UP000437068"/>
    </source>
</evidence>
<evidence type="ECO:0000313" key="13">
    <source>
        <dbReference type="Proteomes" id="UP000440367"/>
    </source>
</evidence>
<comment type="caution">
    <text evidence="4">The sequence shown here is derived from an EMBL/GenBank/DDBJ whole genome shotgun (WGS) entry which is preliminary data.</text>
</comment>
<gene>
    <name evidence="8" type="ORF">PF001_g1127</name>
    <name evidence="7" type="ORF">PF002_g1314</name>
    <name evidence="6" type="ORF">PF005_g1431</name>
    <name evidence="5" type="ORF">PF006_g1149</name>
    <name evidence="4" type="ORF">PF007_g1446</name>
    <name evidence="9" type="ORF">PF008_g204</name>
    <name evidence="2" type="ORF">PF009_g1539</name>
    <name evidence="3" type="ORF">PF011_g924</name>
</gene>
<dbReference type="EMBL" id="QXFY01000004">
    <property type="protein sequence ID" value="KAE9362292.1"/>
    <property type="molecule type" value="Genomic_DNA"/>
</dbReference>
<dbReference type="EMBL" id="QXFW01000023">
    <property type="protein sequence ID" value="KAE9029732.1"/>
    <property type="molecule type" value="Genomic_DNA"/>
</dbReference>